<comment type="domain">
    <text evidence="12">Consists of 16-stranded beta-barrel sheets, with large surface-exposed loops, that form a transmembrane pore at the center of each barrel. The pore is partially ocluded by a peptide loop that folds into the pore lumen.</text>
</comment>
<keyword evidence="8 12" id="KW-0406">Ion transport</keyword>
<keyword evidence="7 12" id="KW-0732">Signal</keyword>
<evidence type="ECO:0000256" key="5">
    <source>
        <dbReference type="ARBA" id="ARBA00022452"/>
    </source>
</evidence>
<comment type="similarity">
    <text evidence="3 12">Belongs to the alphaproteobacteria porin family.</text>
</comment>
<keyword evidence="6 12" id="KW-0812">Transmembrane</keyword>
<protein>
    <recommendedName>
        <fullName evidence="12">Porin</fullName>
    </recommendedName>
</protein>
<dbReference type="InterPro" id="IPR003684">
    <property type="entry name" value="Porin_alphabac"/>
</dbReference>
<name>A0A7V6U272_9HYPH</name>
<evidence type="ECO:0000313" key="13">
    <source>
        <dbReference type="EMBL" id="HHV70673.1"/>
    </source>
</evidence>
<evidence type="ECO:0000256" key="10">
    <source>
        <dbReference type="ARBA" id="ARBA00023136"/>
    </source>
</evidence>
<evidence type="ECO:0000256" key="7">
    <source>
        <dbReference type="ARBA" id="ARBA00022729"/>
    </source>
</evidence>
<dbReference type="GO" id="GO:0046930">
    <property type="term" value="C:pore complex"/>
    <property type="evidence" value="ECO:0007669"/>
    <property type="project" value="UniProtKB-KW"/>
</dbReference>
<dbReference type="GO" id="GO:0009279">
    <property type="term" value="C:cell outer membrane"/>
    <property type="evidence" value="ECO:0007669"/>
    <property type="project" value="UniProtKB-SubCell"/>
</dbReference>
<feature type="chain" id="PRO_5031609218" description="Porin" evidence="12">
    <location>
        <begin position="23"/>
        <end position="384"/>
    </location>
</feature>
<evidence type="ECO:0000256" key="12">
    <source>
        <dbReference type="RuleBase" id="RU364005"/>
    </source>
</evidence>
<dbReference type="AlphaFoldDB" id="A0A7V6U272"/>
<dbReference type="EMBL" id="DUMN01000688">
    <property type="protein sequence ID" value="HHV70673.1"/>
    <property type="molecule type" value="Genomic_DNA"/>
</dbReference>
<evidence type="ECO:0000256" key="6">
    <source>
        <dbReference type="ARBA" id="ARBA00022692"/>
    </source>
</evidence>
<accession>A0A7V6U272</accession>
<dbReference type="SUPFAM" id="SSF56935">
    <property type="entry name" value="Porins"/>
    <property type="match status" value="1"/>
</dbReference>
<organism evidence="13 14">
    <name type="scientific">Brucella intermedia</name>
    <dbReference type="NCBI Taxonomy" id="94625"/>
    <lineage>
        <taxon>Bacteria</taxon>
        <taxon>Pseudomonadati</taxon>
        <taxon>Pseudomonadota</taxon>
        <taxon>Alphaproteobacteria</taxon>
        <taxon>Hyphomicrobiales</taxon>
        <taxon>Brucellaceae</taxon>
        <taxon>Brucella/Ochrobactrum group</taxon>
        <taxon>Brucella</taxon>
    </lineage>
</organism>
<dbReference type="GO" id="GO:0015288">
    <property type="term" value="F:porin activity"/>
    <property type="evidence" value="ECO:0007669"/>
    <property type="project" value="UniProtKB-KW"/>
</dbReference>
<sequence>MRFTLLSISSIATLSSLSVAHGADNIVAPEPDAAQYVRVCDAYGAGYFYIPGTETCLRVHGYVRYLMQGGDDVYGRGFTDKDGAPYLKRSTKRDTWDISTRFTLRASTASETELGTLKTYAEPRFEWSNGADSSSTGSLRVAYVDLGGLRVGLDYSVFTSFVGYLGDVFNDDVIPAGGARTAAISYTYTGKDGWSAVLALEQGNNKDTDHDYGYDGTISDYAPHVVGGVKYSKDWGAIIAVAAYDARNEEWAGKLRGNLNITDKLSLWAMGAYKSNKDSYMDVKGEDGQVAGQVRAINSFYGQWGGDWAVWGGGAYKLSNKTVFNAELSYDGVNTFYTTANVAYEMVPGFTVTPEISYVRWRDKKSVLNGTDAWQGLIMLQRTF</sequence>
<comment type="function">
    <text evidence="1 12">Forms passive diffusion pores that allow small molecular weight hydrophilic materials across the outer membrane.</text>
</comment>
<keyword evidence="11 12" id="KW-0998">Cell outer membrane</keyword>
<gene>
    <name evidence="13" type="ORF">GXX48_24075</name>
</gene>
<keyword evidence="10 12" id="KW-0472">Membrane</keyword>
<feature type="signal peptide" evidence="12">
    <location>
        <begin position="1"/>
        <end position="22"/>
    </location>
</feature>
<evidence type="ECO:0000313" key="14">
    <source>
        <dbReference type="Proteomes" id="UP000551563"/>
    </source>
</evidence>
<keyword evidence="9 12" id="KW-0626">Porin</keyword>
<dbReference type="GO" id="GO:0006811">
    <property type="term" value="P:monoatomic ion transport"/>
    <property type="evidence" value="ECO:0007669"/>
    <property type="project" value="UniProtKB-KW"/>
</dbReference>
<evidence type="ECO:0000256" key="2">
    <source>
        <dbReference type="ARBA" id="ARBA00004571"/>
    </source>
</evidence>
<dbReference type="Proteomes" id="UP000551563">
    <property type="component" value="Unassembled WGS sequence"/>
</dbReference>
<comment type="subcellular location">
    <subcellularLocation>
        <location evidence="2 12">Cell outer membrane</location>
        <topology evidence="2 12">Multi-pass membrane protein</topology>
    </subcellularLocation>
</comment>
<evidence type="ECO:0000256" key="11">
    <source>
        <dbReference type="ARBA" id="ARBA00023237"/>
    </source>
</evidence>
<proteinExistence type="inferred from homology"/>
<reference evidence="13 14" key="1">
    <citation type="journal article" date="2020" name="Biotechnol. Biofuels">
        <title>New insights from the biogas microbiome by comprehensive genome-resolved metagenomics of nearly 1600 species originating from multiple anaerobic digesters.</title>
        <authorList>
            <person name="Campanaro S."/>
            <person name="Treu L."/>
            <person name="Rodriguez-R L.M."/>
            <person name="Kovalovszki A."/>
            <person name="Ziels R.M."/>
            <person name="Maus I."/>
            <person name="Zhu X."/>
            <person name="Kougias P.G."/>
            <person name="Basile A."/>
            <person name="Luo G."/>
            <person name="Schluter A."/>
            <person name="Konstantinidis K.T."/>
            <person name="Angelidaki I."/>
        </authorList>
    </citation>
    <scope>NUCLEOTIDE SEQUENCE [LARGE SCALE GENOMIC DNA]</scope>
    <source>
        <strain evidence="13">AS04akNAM_66</strain>
    </source>
</reference>
<evidence type="ECO:0000256" key="9">
    <source>
        <dbReference type="ARBA" id="ARBA00023114"/>
    </source>
</evidence>
<evidence type="ECO:0000256" key="4">
    <source>
        <dbReference type="ARBA" id="ARBA00022448"/>
    </source>
</evidence>
<keyword evidence="4 12" id="KW-0813">Transport</keyword>
<comment type="caution">
    <text evidence="13">The sequence shown here is derived from an EMBL/GenBank/DDBJ whole genome shotgun (WGS) entry which is preliminary data.</text>
</comment>
<dbReference type="Pfam" id="PF02530">
    <property type="entry name" value="Porin_2"/>
    <property type="match status" value="1"/>
</dbReference>
<evidence type="ECO:0000256" key="1">
    <source>
        <dbReference type="ARBA" id="ARBA00003101"/>
    </source>
</evidence>
<evidence type="ECO:0000256" key="3">
    <source>
        <dbReference type="ARBA" id="ARBA00009521"/>
    </source>
</evidence>
<keyword evidence="5 12" id="KW-1134">Transmembrane beta strand</keyword>
<evidence type="ECO:0000256" key="8">
    <source>
        <dbReference type="ARBA" id="ARBA00023065"/>
    </source>
</evidence>